<dbReference type="EMBL" id="JAAAHW010000763">
    <property type="protein sequence ID" value="KAF9999227.1"/>
    <property type="molecule type" value="Genomic_DNA"/>
</dbReference>
<accession>A0A9P6MGU6</accession>
<evidence type="ECO:0000313" key="1">
    <source>
        <dbReference type="EMBL" id="KAF9999227.1"/>
    </source>
</evidence>
<keyword evidence="2" id="KW-1185">Reference proteome</keyword>
<proteinExistence type="predicted"/>
<sequence length="115" mass="12800">MTIGLLKEHLGLLRNPLIVNELQVVEAIPKDIGFNKIGGFLALLNANTGQKSELSPSVLAKRLQSVPDFQEDGFEMDLSALIEQLWDIALESVNAEDARPFLIELLDTQDHNLYD</sequence>
<dbReference type="AlphaFoldDB" id="A0A9P6MGU6"/>
<dbReference type="Proteomes" id="UP000749646">
    <property type="component" value="Unassembled WGS sequence"/>
</dbReference>
<gene>
    <name evidence="1" type="ORF">BGZ65_005388</name>
</gene>
<organism evidence="1 2">
    <name type="scientific">Modicella reniformis</name>
    <dbReference type="NCBI Taxonomy" id="1440133"/>
    <lineage>
        <taxon>Eukaryota</taxon>
        <taxon>Fungi</taxon>
        <taxon>Fungi incertae sedis</taxon>
        <taxon>Mucoromycota</taxon>
        <taxon>Mortierellomycotina</taxon>
        <taxon>Mortierellomycetes</taxon>
        <taxon>Mortierellales</taxon>
        <taxon>Mortierellaceae</taxon>
        <taxon>Modicella</taxon>
    </lineage>
</organism>
<reference evidence="1" key="1">
    <citation type="journal article" date="2020" name="Fungal Divers.">
        <title>Resolving the Mortierellaceae phylogeny through synthesis of multi-gene phylogenetics and phylogenomics.</title>
        <authorList>
            <person name="Vandepol N."/>
            <person name="Liber J."/>
            <person name="Desiro A."/>
            <person name="Na H."/>
            <person name="Kennedy M."/>
            <person name="Barry K."/>
            <person name="Grigoriev I.V."/>
            <person name="Miller A.N."/>
            <person name="O'Donnell K."/>
            <person name="Stajich J.E."/>
            <person name="Bonito G."/>
        </authorList>
    </citation>
    <scope>NUCLEOTIDE SEQUENCE</scope>
    <source>
        <strain evidence="1">MES-2147</strain>
    </source>
</reference>
<comment type="caution">
    <text evidence="1">The sequence shown here is derived from an EMBL/GenBank/DDBJ whole genome shotgun (WGS) entry which is preliminary data.</text>
</comment>
<name>A0A9P6MGU6_9FUNG</name>
<protein>
    <submittedName>
        <fullName evidence="1">Uncharacterized protein</fullName>
    </submittedName>
</protein>
<evidence type="ECO:0000313" key="2">
    <source>
        <dbReference type="Proteomes" id="UP000749646"/>
    </source>
</evidence>